<protein>
    <submittedName>
        <fullName evidence="2">Uncharacterized protein</fullName>
    </submittedName>
</protein>
<evidence type="ECO:0000256" key="1">
    <source>
        <dbReference type="SAM" id="MobiDB-lite"/>
    </source>
</evidence>
<dbReference type="Proteomes" id="UP001443914">
    <property type="component" value="Unassembled WGS sequence"/>
</dbReference>
<dbReference type="AlphaFoldDB" id="A0AAW1M4C5"/>
<evidence type="ECO:0000313" key="2">
    <source>
        <dbReference type="EMBL" id="KAK9740432.1"/>
    </source>
</evidence>
<name>A0AAW1M4C5_SAPOF</name>
<sequence>MSKLKDEALPPIAHNMSNERGEPRSSISKHNAFNSDAHQVFNEMPMSNSCLNHVQLVETSLDGIQIPLIAVSSSLAGHHKTKPKPMELVVTSNEFQVVLNVDKATGRCENNVLEAYSENVDEDCYLSDKVNEVVCNSCDWVEEGLLSFAYKMFDKMLSNDLRFE</sequence>
<dbReference type="EMBL" id="JBDFQZ010000003">
    <property type="protein sequence ID" value="KAK9740432.1"/>
    <property type="molecule type" value="Genomic_DNA"/>
</dbReference>
<proteinExistence type="predicted"/>
<evidence type="ECO:0000313" key="3">
    <source>
        <dbReference type="Proteomes" id="UP001443914"/>
    </source>
</evidence>
<reference evidence="2" key="1">
    <citation type="submission" date="2024-03" db="EMBL/GenBank/DDBJ databases">
        <title>WGS assembly of Saponaria officinalis var. Norfolk2.</title>
        <authorList>
            <person name="Jenkins J."/>
            <person name="Shu S."/>
            <person name="Grimwood J."/>
            <person name="Barry K."/>
            <person name="Goodstein D."/>
            <person name="Schmutz J."/>
            <person name="Leebens-Mack J."/>
            <person name="Osbourn A."/>
        </authorList>
    </citation>
    <scope>NUCLEOTIDE SEQUENCE [LARGE SCALE GENOMIC DNA]</scope>
    <source>
        <strain evidence="2">JIC</strain>
    </source>
</reference>
<gene>
    <name evidence="2" type="ORF">RND81_03G034800</name>
</gene>
<feature type="region of interest" description="Disordered" evidence="1">
    <location>
        <begin position="1"/>
        <end position="30"/>
    </location>
</feature>
<organism evidence="2 3">
    <name type="scientific">Saponaria officinalis</name>
    <name type="common">Common soapwort</name>
    <name type="synonym">Lychnis saponaria</name>
    <dbReference type="NCBI Taxonomy" id="3572"/>
    <lineage>
        <taxon>Eukaryota</taxon>
        <taxon>Viridiplantae</taxon>
        <taxon>Streptophyta</taxon>
        <taxon>Embryophyta</taxon>
        <taxon>Tracheophyta</taxon>
        <taxon>Spermatophyta</taxon>
        <taxon>Magnoliopsida</taxon>
        <taxon>eudicotyledons</taxon>
        <taxon>Gunneridae</taxon>
        <taxon>Pentapetalae</taxon>
        <taxon>Caryophyllales</taxon>
        <taxon>Caryophyllaceae</taxon>
        <taxon>Caryophylleae</taxon>
        <taxon>Saponaria</taxon>
    </lineage>
</organism>
<comment type="caution">
    <text evidence="2">The sequence shown here is derived from an EMBL/GenBank/DDBJ whole genome shotgun (WGS) entry which is preliminary data.</text>
</comment>
<keyword evidence="3" id="KW-1185">Reference proteome</keyword>
<accession>A0AAW1M4C5</accession>